<protein>
    <submittedName>
        <fullName evidence="2">Uncharacterized protein</fullName>
    </submittedName>
</protein>
<dbReference type="SUPFAM" id="SSF56935">
    <property type="entry name" value="Porins"/>
    <property type="match status" value="1"/>
</dbReference>
<dbReference type="PIRSF" id="PIRSF028680">
    <property type="entry name" value="UCP028680"/>
    <property type="match status" value="1"/>
</dbReference>
<keyword evidence="1" id="KW-0732">Signal</keyword>
<keyword evidence="3" id="KW-1185">Reference proteome</keyword>
<dbReference type="Proteomes" id="UP000190834">
    <property type="component" value="Unassembled WGS sequence"/>
</dbReference>
<evidence type="ECO:0000256" key="1">
    <source>
        <dbReference type="SAM" id="SignalP"/>
    </source>
</evidence>
<organism evidence="2 3">
    <name type="scientific">Vibrio cincinnatiensis DSM 19608</name>
    <dbReference type="NCBI Taxonomy" id="1123491"/>
    <lineage>
        <taxon>Bacteria</taxon>
        <taxon>Pseudomonadati</taxon>
        <taxon>Pseudomonadota</taxon>
        <taxon>Gammaproteobacteria</taxon>
        <taxon>Vibrionales</taxon>
        <taxon>Vibrionaceae</taxon>
        <taxon>Vibrio</taxon>
    </lineage>
</organism>
<accession>A0A1T4N3N6</accession>
<feature type="chain" id="PRO_5012662196" evidence="1">
    <location>
        <begin position="20"/>
        <end position="153"/>
    </location>
</feature>
<evidence type="ECO:0000313" key="3">
    <source>
        <dbReference type="Proteomes" id="UP000190834"/>
    </source>
</evidence>
<evidence type="ECO:0000313" key="2">
    <source>
        <dbReference type="EMBL" id="SJZ73822.1"/>
    </source>
</evidence>
<sequence>MNPRFALFFLCLTTGTAAASLPPFPSEQNDSLHSLFIYTEPNSQAFDSWVINSGYAYNIFRNVDLYVGTRINSSINGGSNGFLSGVSYKVNERILFKSTLYSSTKMDDDNRRHDSLSAELSSRLRLSENMDFHATLDYQEWQQGIGVGIGFRF</sequence>
<dbReference type="InterPro" id="IPR016895">
    <property type="entry name" value="UCP028680"/>
</dbReference>
<dbReference type="RefSeq" id="WP_078925614.1">
    <property type="nucleotide sequence ID" value="NZ_FUXB01000005.1"/>
</dbReference>
<name>A0A1T4N3N6_VIBCI</name>
<proteinExistence type="predicted"/>
<dbReference type="AlphaFoldDB" id="A0A1T4N3N6"/>
<dbReference type="GeneID" id="70584319"/>
<feature type="signal peptide" evidence="1">
    <location>
        <begin position="1"/>
        <end position="19"/>
    </location>
</feature>
<reference evidence="3" key="1">
    <citation type="submission" date="2017-02" db="EMBL/GenBank/DDBJ databases">
        <authorList>
            <person name="Varghese N."/>
            <person name="Submissions S."/>
        </authorList>
    </citation>
    <scope>NUCLEOTIDE SEQUENCE [LARGE SCALE GENOMIC DNA]</scope>
    <source>
        <strain evidence="3">DSM 19608</strain>
    </source>
</reference>
<gene>
    <name evidence="2" type="ORF">SAMN02745782_01202</name>
</gene>
<dbReference type="EMBL" id="FUXB01000005">
    <property type="protein sequence ID" value="SJZ73822.1"/>
    <property type="molecule type" value="Genomic_DNA"/>
</dbReference>
<dbReference type="OrthoDB" id="5902984at2"/>